<name>A0A8J3QFN0_9ACTN</name>
<proteinExistence type="predicted"/>
<evidence type="ECO:0000313" key="2">
    <source>
        <dbReference type="Proteomes" id="UP000612899"/>
    </source>
</evidence>
<keyword evidence="2" id="KW-1185">Reference proteome</keyword>
<reference evidence="1" key="1">
    <citation type="submission" date="2021-01" db="EMBL/GenBank/DDBJ databases">
        <title>Whole genome shotgun sequence of Rhizocola hellebori NBRC 109834.</title>
        <authorList>
            <person name="Komaki H."/>
            <person name="Tamura T."/>
        </authorList>
    </citation>
    <scope>NUCLEOTIDE SEQUENCE</scope>
    <source>
        <strain evidence="1">NBRC 109834</strain>
    </source>
</reference>
<gene>
    <name evidence="1" type="ORF">Rhe02_72190</name>
</gene>
<evidence type="ECO:0000313" key="1">
    <source>
        <dbReference type="EMBL" id="GIH09152.1"/>
    </source>
</evidence>
<dbReference type="Proteomes" id="UP000612899">
    <property type="component" value="Unassembled WGS sequence"/>
</dbReference>
<sequence>MLGIGKCLDHLMALHGVLGASIIDYASGSTLGAAGRGPASHQESYSAGVTTMMHTTMKAAALATVGNPAHVEQIVITAGNGFHLLHPLAGGTQTRMMLYVWLDRGIGNLAVTQRRVNSIAAQFSVN</sequence>
<accession>A0A8J3QFN0</accession>
<organism evidence="1 2">
    <name type="scientific">Rhizocola hellebori</name>
    <dbReference type="NCBI Taxonomy" id="1392758"/>
    <lineage>
        <taxon>Bacteria</taxon>
        <taxon>Bacillati</taxon>
        <taxon>Actinomycetota</taxon>
        <taxon>Actinomycetes</taxon>
        <taxon>Micromonosporales</taxon>
        <taxon>Micromonosporaceae</taxon>
        <taxon>Rhizocola</taxon>
    </lineage>
</organism>
<dbReference type="AlphaFoldDB" id="A0A8J3QFN0"/>
<protein>
    <submittedName>
        <fullName evidence="1">Uncharacterized protein</fullName>
    </submittedName>
</protein>
<dbReference type="EMBL" id="BONY01000062">
    <property type="protein sequence ID" value="GIH09152.1"/>
    <property type="molecule type" value="Genomic_DNA"/>
</dbReference>
<comment type="caution">
    <text evidence="1">The sequence shown here is derived from an EMBL/GenBank/DDBJ whole genome shotgun (WGS) entry which is preliminary data.</text>
</comment>